<accession>F0ZTU6</accession>
<dbReference type="Proteomes" id="UP000001064">
    <property type="component" value="Unassembled WGS sequence"/>
</dbReference>
<dbReference type="PANTHER" id="PTHR13383">
    <property type="entry name" value="RIBONUCLEASE H2 SUBUNIT B"/>
    <property type="match status" value="1"/>
</dbReference>
<evidence type="ECO:0000313" key="10">
    <source>
        <dbReference type="Proteomes" id="UP000001064"/>
    </source>
</evidence>
<feature type="domain" description="Rnh202 triple barrel" evidence="8">
    <location>
        <begin position="73"/>
        <end position="138"/>
    </location>
</feature>
<dbReference type="FunFam" id="1.10.20.120:FF:000002">
    <property type="entry name" value="Ribonuclease H2 subunit B"/>
    <property type="match status" value="1"/>
</dbReference>
<dbReference type="OrthoDB" id="29098at2759"/>
<dbReference type="CDD" id="cd09270">
    <property type="entry name" value="RNase_H2-B"/>
    <property type="match status" value="1"/>
</dbReference>
<dbReference type="GeneID" id="10508551"/>
<evidence type="ECO:0000313" key="9">
    <source>
        <dbReference type="EMBL" id="EGC32622.1"/>
    </source>
</evidence>
<dbReference type="KEGG" id="dpp:DICPUDRAFT_57002"/>
<dbReference type="RefSeq" id="XP_003290837.1">
    <property type="nucleotide sequence ID" value="XM_003290789.1"/>
</dbReference>
<evidence type="ECO:0000259" key="8">
    <source>
        <dbReference type="Pfam" id="PF17745"/>
    </source>
</evidence>
<name>F0ZTU6_DICPU</name>
<evidence type="ECO:0000256" key="4">
    <source>
        <dbReference type="ARBA" id="ARBA00024778"/>
    </source>
</evidence>
<proteinExistence type="predicted"/>
<dbReference type="InterPro" id="IPR041195">
    <property type="entry name" value="Rnh202_N"/>
</dbReference>
<feature type="region of interest" description="Disordered" evidence="6">
    <location>
        <begin position="296"/>
        <end position="354"/>
    </location>
</feature>
<feature type="compositionally biased region" description="Low complexity" evidence="6">
    <location>
        <begin position="314"/>
        <end position="337"/>
    </location>
</feature>
<dbReference type="OMA" id="CDANTLL"/>
<dbReference type="Pfam" id="PF17745">
    <property type="entry name" value="Ydr279_N"/>
    <property type="match status" value="1"/>
</dbReference>
<comment type="function">
    <text evidence="4">Non catalytic subunit of RNase H2, an endonuclease that specifically degrades the RNA of RNA:DNA hybrids. Participates in DNA replication, possibly by mediating the removal of lagging-strand Okazaki fragment RNA primers during DNA replication. Mediates the excision of single ribonucleotides from DNA:RNA duplexes.</text>
</comment>
<dbReference type="InterPro" id="IPR019024">
    <property type="entry name" value="RNase_H2_suB_wHTH"/>
</dbReference>
<sequence length="354" mass="40119">MSNKKEDLENDLEDIEEDLSNEESSDDGDDGVTQTKKRKKPSAATPKVKPHPPIPKLPYTDRVFIVQDNSSNSEDDFINFEIITLPSPKYEKTYCRYIKDKINNKILEINKFNSNPSSWFIDNGARNDGSMYIASNIDPLFLLIPFLEKNKTQNKNEYFEVSSVVNDPIYSNLSKITFKDEQLKLICDFKDFAGSSLYKLDDEKLLLWLRCKVKNIANHLKDNDIDIFKTSNHVKNVLSWETLYTMSIGFISEYLSDAHIKLLNESFGLLSDKAKETIQKESADLVYTEKIIEPEPSKPKKAASKKGSAKKAAAKPAPSITTTTSPFFTKVSSTSSSDDNKPKGSLISDYFSRK</sequence>
<evidence type="ECO:0000259" key="7">
    <source>
        <dbReference type="Pfam" id="PF09468"/>
    </source>
</evidence>
<comment type="subcellular location">
    <subcellularLocation>
        <location evidence="1">Nucleus</location>
    </subcellularLocation>
</comment>
<evidence type="ECO:0000256" key="5">
    <source>
        <dbReference type="ARBA" id="ARBA00033464"/>
    </source>
</evidence>
<gene>
    <name evidence="9" type="ORF">DICPUDRAFT_57002</name>
</gene>
<feature type="region of interest" description="Disordered" evidence="6">
    <location>
        <begin position="1"/>
        <end position="60"/>
    </location>
</feature>
<dbReference type="VEuPathDB" id="AmoebaDB:DICPUDRAFT_57002"/>
<evidence type="ECO:0000256" key="6">
    <source>
        <dbReference type="SAM" id="MobiDB-lite"/>
    </source>
</evidence>
<dbReference type="PANTHER" id="PTHR13383:SF11">
    <property type="entry name" value="RIBONUCLEASE H2 SUBUNIT B"/>
    <property type="match status" value="1"/>
</dbReference>
<dbReference type="FunFam" id="2.20.25.530:FF:000009">
    <property type="entry name" value="Uncharacterized protein"/>
    <property type="match status" value="1"/>
</dbReference>
<dbReference type="GO" id="GO:0032299">
    <property type="term" value="C:ribonuclease H2 complex"/>
    <property type="evidence" value="ECO:0000318"/>
    <property type="project" value="GO_Central"/>
</dbReference>
<dbReference type="STRING" id="5786.F0ZTU6"/>
<feature type="compositionally biased region" description="Basic residues" evidence="6">
    <location>
        <begin position="299"/>
        <end position="313"/>
    </location>
</feature>
<feature type="compositionally biased region" description="Acidic residues" evidence="6">
    <location>
        <begin position="8"/>
        <end position="30"/>
    </location>
</feature>
<dbReference type="GO" id="GO:0006401">
    <property type="term" value="P:RNA catabolic process"/>
    <property type="evidence" value="ECO:0000318"/>
    <property type="project" value="GO_Central"/>
</dbReference>
<dbReference type="Pfam" id="PF09468">
    <property type="entry name" value="RNase_H2-Ydr279"/>
    <property type="match status" value="1"/>
</dbReference>
<reference evidence="10" key="1">
    <citation type="journal article" date="2011" name="Genome Biol.">
        <title>Comparative genomics of the social amoebae Dictyostelium discoideum and Dictyostelium purpureum.</title>
        <authorList>
            <consortium name="US DOE Joint Genome Institute (JGI-PGF)"/>
            <person name="Sucgang R."/>
            <person name="Kuo A."/>
            <person name="Tian X."/>
            <person name="Salerno W."/>
            <person name="Parikh A."/>
            <person name="Feasley C.L."/>
            <person name="Dalin E."/>
            <person name="Tu H."/>
            <person name="Huang E."/>
            <person name="Barry K."/>
            <person name="Lindquist E."/>
            <person name="Shapiro H."/>
            <person name="Bruce D."/>
            <person name="Schmutz J."/>
            <person name="Salamov A."/>
            <person name="Fey P."/>
            <person name="Gaudet P."/>
            <person name="Anjard C."/>
            <person name="Babu M.M."/>
            <person name="Basu S."/>
            <person name="Bushmanova Y."/>
            <person name="van der Wel H."/>
            <person name="Katoh-Kurasawa M."/>
            <person name="Dinh C."/>
            <person name="Coutinho P.M."/>
            <person name="Saito T."/>
            <person name="Elias M."/>
            <person name="Schaap P."/>
            <person name="Kay R.R."/>
            <person name="Henrissat B."/>
            <person name="Eichinger L."/>
            <person name="Rivero F."/>
            <person name="Putnam N.H."/>
            <person name="West C.M."/>
            <person name="Loomis W.F."/>
            <person name="Chisholm R.L."/>
            <person name="Shaulsky G."/>
            <person name="Strassmann J.E."/>
            <person name="Queller D.C."/>
            <person name="Kuspa A."/>
            <person name="Grigoriev I.V."/>
        </authorList>
    </citation>
    <scope>NUCLEOTIDE SEQUENCE [LARGE SCALE GENOMIC DNA]</scope>
    <source>
        <strain evidence="10">QSDP1</strain>
    </source>
</reference>
<feature type="domain" description="Ribonuclease H2 subunit B wHTH" evidence="7">
    <location>
        <begin position="141"/>
        <end position="257"/>
    </location>
</feature>
<evidence type="ECO:0000256" key="1">
    <source>
        <dbReference type="ARBA" id="ARBA00004123"/>
    </source>
</evidence>
<protein>
    <recommendedName>
        <fullName evidence="2">Ribonuclease H2 subunit B</fullName>
    </recommendedName>
    <alternativeName>
        <fullName evidence="5">Ribonuclease HI subunit B</fullName>
    </alternativeName>
</protein>
<dbReference type="GO" id="GO:0005654">
    <property type="term" value="C:nucleoplasm"/>
    <property type="evidence" value="ECO:0000318"/>
    <property type="project" value="GO_Central"/>
</dbReference>
<dbReference type="Gene3D" id="2.20.25.530">
    <property type="match status" value="1"/>
</dbReference>
<organism evidence="9 10">
    <name type="scientific">Dictyostelium purpureum</name>
    <name type="common">Slime mold</name>
    <dbReference type="NCBI Taxonomy" id="5786"/>
    <lineage>
        <taxon>Eukaryota</taxon>
        <taxon>Amoebozoa</taxon>
        <taxon>Evosea</taxon>
        <taxon>Eumycetozoa</taxon>
        <taxon>Dictyostelia</taxon>
        <taxon>Dictyosteliales</taxon>
        <taxon>Dictyosteliaceae</taxon>
        <taxon>Dictyostelium</taxon>
    </lineage>
</organism>
<dbReference type="eggNOG" id="KOG4705">
    <property type="taxonomic scope" value="Eukaryota"/>
</dbReference>
<keyword evidence="3" id="KW-0539">Nucleus</keyword>
<keyword evidence="10" id="KW-1185">Reference proteome</keyword>
<dbReference type="InterPro" id="IPR040456">
    <property type="entry name" value="RNase_H2_suB"/>
</dbReference>
<dbReference type="FunCoup" id="F0ZTU6">
    <property type="interactions" value="85"/>
</dbReference>
<dbReference type="Gene3D" id="1.10.20.120">
    <property type="match status" value="1"/>
</dbReference>
<evidence type="ECO:0000256" key="2">
    <source>
        <dbReference type="ARBA" id="ARBA00019062"/>
    </source>
</evidence>
<dbReference type="EMBL" id="GL871183">
    <property type="protein sequence ID" value="EGC32622.1"/>
    <property type="molecule type" value="Genomic_DNA"/>
</dbReference>
<dbReference type="InParanoid" id="F0ZTU6"/>
<evidence type="ECO:0000256" key="3">
    <source>
        <dbReference type="ARBA" id="ARBA00023242"/>
    </source>
</evidence>
<dbReference type="AlphaFoldDB" id="F0ZTU6"/>